<reference evidence="1" key="1">
    <citation type="submission" date="2021-02" db="EMBL/GenBank/DDBJ databases">
        <authorList>
            <person name="Nowell W R."/>
        </authorList>
    </citation>
    <scope>NUCLEOTIDE SEQUENCE</scope>
</reference>
<dbReference type="Proteomes" id="UP000663870">
    <property type="component" value="Unassembled WGS sequence"/>
</dbReference>
<keyword evidence="2" id="KW-1185">Reference proteome</keyword>
<dbReference type="SUPFAM" id="SSF55144">
    <property type="entry name" value="LigT-like"/>
    <property type="match status" value="1"/>
</dbReference>
<gene>
    <name evidence="1" type="ORF">JXQ802_LOCUS15748</name>
</gene>
<accession>A0A814J4L0</accession>
<name>A0A814J4L0_9BILA</name>
<evidence type="ECO:0000313" key="1">
    <source>
        <dbReference type="EMBL" id="CAF1033118.1"/>
    </source>
</evidence>
<evidence type="ECO:0000313" key="2">
    <source>
        <dbReference type="Proteomes" id="UP000663870"/>
    </source>
</evidence>
<dbReference type="Pfam" id="PF13563">
    <property type="entry name" value="2_5_RNA_ligase2"/>
    <property type="match status" value="1"/>
</dbReference>
<dbReference type="EMBL" id="CAJNOL010000371">
    <property type="protein sequence ID" value="CAF1033118.1"/>
    <property type="molecule type" value="Genomic_DNA"/>
</dbReference>
<dbReference type="AlphaFoldDB" id="A0A814J4L0"/>
<protein>
    <submittedName>
        <fullName evidence="1">Uncharacterized protein</fullName>
    </submittedName>
</protein>
<organism evidence="1 2">
    <name type="scientific">Rotaria sordida</name>
    <dbReference type="NCBI Taxonomy" id="392033"/>
    <lineage>
        <taxon>Eukaryota</taxon>
        <taxon>Metazoa</taxon>
        <taxon>Spiralia</taxon>
        <taxon>Gnathifera</taxon>
        <taxon>Rotifera</taxon>
        <taxon>Eurotatoria</taxon>
        <taxon>Bdelloidea</taxon>
        <taxon>Philodinida</taxon>
        <taxon>Philodinidae</taxon>
        <taxon>Rotaria</taxon>
    </lineage>
</organism>
<proteinExistence type="predicted"/>
<dbReference type="PANTHER" id="PTHR37474:SF1">
    <property type="entry name" value="2'-5' RNA LIGASE FAMILY PROTEIN"/>
    <property type="match status" value="1"/>
</dbReference>
<comment type="caution">
    <text evidence="1">The sequence shown here is derived from an EMBL/GenBank/DDBJ whole genome shotgun (WGS) entry which is preliminary data.</text>
</comment>
<dbReference type="Gene3D" id="3.90.1140.10">
    <property type="entry name" value="Cyclic phosphodiesterase"/>
    <property type="match status" value="1"/>
</dbReference>
<dbReference type="InterPro" id="IPR009097">
    <property type="entry name" value="Cyclic_Pdiesterase"/>
</dbReference>
<sequence length="371" mass="43254">MSTAVTVKTALCLIPPENVWEQIQSIRSTYDKAYPRWMPHINLVYPFVHESEFANIKIQLESILNQRKSFEIEFDKTSFNYFKQKGNECTFHIKPKISKDVVELQQIIENFLPNYLKNTRPFEAHLTLGQTTTSRISDMLIEIKAKWKPIKFIIDRVCMISRENNPDDLFTIENQVLLVGFEEKDNNNNNNNNNNNEQLVPIEKPSIIEIRPSLITKNYLCIIPPNEFSSRLLHLFEDTSFRPLKPFQIIVAEYDHVPNESDLRLQIGSIPKFTIDFGARSICFNYSTSRLFLKPTNIESIQQLNLNKNNNNFDGTLTLGELDKNDLTEVGNRFTQSWTFTTNEFDVDRVYLIDSNGRFQYNVPLKSQCFS</sequence>
<dbReference type="PANTHER" id="PTHR37474">
    <property type="entry name" value="RNA LIGASE/CYCLIC NUCLEOTIDE PHOSPHODIESTERASE"/>
    <property type="match status" value="1"/>
</dbReference>